<keyword evidence="2" id="KW-0805">Transcription regulation</keyword>
<dbReference type="GO" id="GO:0003700">
    <property type="term" value="F:DNA-binding transcription factor activity"/>
    <property type="evidence" value="ECO:0007669"/>
    <property type="project" value="InterPro"/>
</dbReference>
<dbReference type="Gene3D" id="1.10.10.10">
    <property type="entry name" value="Winged helix-like DNA-binding domain superfamily/Winged helix DNA-binding domain"/>
    <property type="match status" value="1"/>
</dbReference>
<dbReference type="SUPFAM" id="SSF46785">
    <property type="entry name" value="Winged helix' DNA-binding domain"/>
    <property type="match status" value="1"/>
</dbReference>
<dbReference type="GO" id="GO:0006351">
    <property type="term" value="P:DNA-templated transcription"/>
    <property type="evidence" value="ECO:0007669"/>
    <property type="project" value="TreeGrafter"/>
</dbReference>
<name>A0A1Q2M1R7_9GAMM</name>
<dbReference type="Proteomes" id="UP000188219">
    <property type="component" value="Chromosome"/>
</dbReference>
<dbReference type="RefSeq" id="WP_077400326.1">
    <property type="nucleotide sequence ID" value="NZ_CP019650.1"/>
</dbReference>
<dbReference type="EMBL" id="CP019650">
    <property type="protein sequence ID" value="AQQ66644.1"/>
    <property type="molecule type" value="Genomic_DNA"/>
</dbReference>
<dbReference type="Pfam" id="PF03466">
    <property type="entry name" value="LysR_substrate"/>
    <property type="match status" value="1"/>
</dbReference>
<evidence type="ECO:0000313" key="6">
    <source>
        <dbReference type="EMBL" id="AQQ66644.1"/>
    </source>
</evidence>
<dbReference type="KEGG" id="maga:Mag101_02515"/>
<protein>
    <submittedName>
        <fullName evidence="6">LysR family transcriptional regulator</fullName>
    </submittedName>
</protein>
<dbReference type="PRINTS" id="PR00039">
    <property type="entry name" value="HTHLYSR"/>
</dbReference>
<dbReference type="PROSITE" id="PS50931">
    <property type="entry name" value="HTH_LYSR"/>
    <property type="match status" value="1"/>
</dbReference>
<keyword evidence="3" id="KW-0238">DNA-binding</keyword>
<dbReference type="AlphaFoldDB" id="A0A1Q2M1R7"/>
<dbReference type="STRING" id="260552.Mag101_02515"/>
<evidence type="ECO:0000256" key="3">
    <source>
        <dbReference type="ARBA" id="ARBA00023125"/>
    </source>
</evidence>
<dbReference type="InterPro" id="IPR005119">
    <property type="entry name" value="LysR_subst-bd"/>
</dbReference>
<keyword evidence="7" id="KW-1185">Reference proteome</keyword>
<dbReference type="GO" id="GO:0043565">
    <property type="term" value="F:sequence-specific DNA binding"/>
    <property type="evidence" value="ECO:0007669"/>
    <property type="project" value="TreeGrafter"/>
</dbReference>
<organism evidence="6 7">
    <name type="scientific">Microbulbifer agarilyticus</name>
    <dbReference type="NCBI Taxonomy" id="260552"/>
    <lineage>
        <taxon>Bacteria</taxon>
        <taxon>Pseudomonadati</taxon>
        <taxon>Pseudomonadota</taxon>
        <taxon>Gammaproteobacteria</taxon>
        <taxon>Cellvibrionales</taxon>
        <taxon>Microbulbiferaceae</taxon>
        <taxon>Microbulbifer</taxon>
    </lineage>
</organism>
<comment type="similarity">
    <text evidence="1">Belongs to the LysR transcriptional regulatory family.</text>
</comment>
<dbReference type="PANTHER" id="PTHR30537">
    <property type="entry name" value="HTH-TYPE TRANSCRIPTIONAL REGULATOR"/>
    <property type="match status" value="1"/>
</dbReference>
<evidence type="ECO:0000256" key="1">
    <source>
        <dbReference type="ARBA" id="ARBA00009437"/>
    </source>
</evidence>
<keyword evidence="4" id="KW-0804">Transcription</keyword>
<evidence type="ECO:0000259" key="5">
    <source>
        <dbReference type="PROSITE" id="PS50931"/>
    </source>
</evidence>
<dbReference type="InterPro" id="IPR058163">
    <property type="entry name" value="LysR-type_TF_proteobact-type"/>
</dbReference>
<evidence type="ECO:0000256" key="4">
    <source>
        <dbReference type="ARBA" id="ARBA00023163"/>
    </source>
</evidence>
<dbReference type="FunFam" id="1.10.10.10:FF:000001">
    <property type="entry name" value="LysR family transcriptional regulator"/>
    <property type="match status" value="1"/>
</dbReference>
<dbReference type="Gene3D" id="3.40.190.290">
    <property type="match status" value="1"/>
</dbReference>
<dbReference type="Pfam" id="PF00126">
    <property type="entry name" value="HTH_1"/>
    <property type="match status" value="1"/>
</dbReference>
<dbReference type="InterPro" id="IPR036390">
    <property type="entry name" value="WH_DNA-bd_sf"/>
</dbReference>
<proteinExistence type="inferred from homology"/>
<dbReference type="PANTHER" id="PTHR30537:SF10">
    <property type="entry name" value="TRANSCRIPTIONAL REGULATOR-RELATED"/>
    <property type="match status" value="1"/>
</dbReference>
<gene>
    <name evidence="6" type="ORF">Mag101_02515</name>
</gene>
<dbReference type="CDD" id="cd08422">
    <property type="entry name" value="PBP2_CrgA_like"/>
    <property type="match status" value="1"/>
</dbReference>
<evidence type="ECO:0000313" key="7">
    <source>
        <dbReference type="Proteomes" id="UP000188219"/>
    </source>
</evidence>
<dbReference type="SUPFAM" id="SSF53850">
    <property type="entry name" value="Periplasmic binding protein-like II"/>
    <property type="match status" value="1"/>
</dbReference>
<dbReference type="InterPro" id="IPR000847">
    <property type="entry name" value="LysR_HTH_N"/>
</dbReference>
<accession>A0A1Q2M1R7</accession>
<sequence>MAQLDGLPEFLAVAETHGFSKAARQLGVSTSHVSRRVKALEERLGVSLVARSTRIVRLTEAGRQYYHECRDLMNGLEAVEEQIGRERGALEGRLRVSAAGEFAERYVAPALMRFALVHPALQVEIDFNSRLVNFVEEGFDLAVRYGDMQDSQLIARPLVTRALVCMASPEYLVTHGTPQRPQDLAYHHCIIANSDRWRFREEAGDTEVRVSGRWRSNSGRSVVAACQTGLGIAYLPGSSFGEAAHDGTLKPVLEGYWAQGPNTWLVYRDHRHLSLRVRAAIDFLLETFADWREEESVKPAG</sequence>
<evidence type="ECO:0000256" key="2">
    <source>
        <dbReference type="ARBA" id="ARBA00023015"/>
    </source>
</evidence>
<dbReference type="OrthoDB" id="5721010at2"/>
<feature type="domain" description="HTH lysR-type" evidence="5">
    <location>
        <begin position="10"/>
        <end position="59"/>
    </location>
</feature>
<reference evidence="6" key="1">
    <citation type="submission" date="2017-02" db="EMBL/GenBank/DDBJ databases">
        <title>Genome of Microbulbifer agarilyticus GP101.</title>
        <authorList>
            <person name="Jung J."/>
            <person name="Bae S.S."/>
            <person name="Baek K."/>
        </authorList>
    </citation>
    <scope>NUCLEOTIDE SEQUENCE [LARGE SCALE GENOMIC DNA]</scope>
    <source>
        <strain evidence="6">GP101</strain>
    </source>
</reference>
<dbReference type="InterPro" id="IPR036388">
    <property type="entry name" value="WH-like_DNA-bd_sf"/>
</dbReference>